<name>A0A2Z2K409_9BACL</name>
<evidence type="ECO:0000313" key="4">
    <source>
        <dbReference type="Proteomes" id="UP000249890"/>
    </source>
</evidence>
<keyword evidence="4" id="KW-1185">Reference proteome</keyword>
<reference evidence="3 4" key="1">
    <citation type="submission" date="2017-06" db="EMBL/GenBank/DDBJ databases">
        <title>Complete genome sequence of Paenibacillus donghaensis KCTC 13049T isolated from East Sea sediment, South Korea.</title>
        <authorList>
            <person name="Jung B.K."/>
            <person name="Hong S.-J."/>
            <person name="Shin J.-H."/>
        </authorList>
    </citation>
    <scope>NUCLEOTIDE SEQUENCE [LARGE SCALE GENOMIC DNA]</scope>
    <source>
        <strain evidence="3 4">KCTC 13049</strain>
    </source>
</reference>
<accession>A0A2Z2K409</accession>
<dbReference type="PANTHER" id="PTHR46825:SF9">
    <property type="entry name" value="BETA-LACTAMASE-RELATED DOMAIN-CONTAINING PROTEIN"/>
    <property type="match status" value="1"/>
</dbReference>
<dbReference type="AlphaFoldDB" id="A0A2Z2K409"/>
<dbReference type="OrthoDB" id="846150at2"/>
<dbReference type="SUPFAM" id="SSF56601">
    <property type="entry name" value="beta-lactamase/transpeptidase-like"/>
    <property type="match status" value="1"/>
</dbReference>
<dbReference type="KEGG" id="pdh:B9T62_05795"/>
<dbReference type="EMBL" id="CP021780">
    <property type="protein sequence ID" value="ASA20356.1"/>
    <property type="molecule type" value="Genomic_DNA"/>
</dbReference>
<dbReference type="InterPro" id="IPR012338">
    <property type="entry name" value="Beta-lactam/transpept-like"/>
</dbReference>
<dbReference type="Proteomes" id="UP000249890">
    <property type="component" value="Chromosome"/>
</dbReference>
<feature type="domain" description="Beta-lactamase-related" evidence="2">
    <location>
        <begin position="72"/>
        <end position="182"/>
    </location>
</feature>
<sequence length="235" mass="25552">MNKNKNNKTRRRVRILTALLTLTLVGEASAFAQQPESASVTSVKQLAALTSAAPGDLKSGPRDAKEVEAFLDAFFAQDAIKQKAGAAAISVVQGGKVLVSKGYGITNPTSKSQEDAIRATFRVGSVSKVFTATAMMQLVDQGKISLQDNIEKYLDGYQITNSFDTPVTIENLLTHTTGFEVREPTDASYLFDPSQQPISLKESIYDVFPLLSASRERHICMITSHLGCKDTLFSR</sequence>
<dbReference type="InterPro" id="IPR050491">
    <property type="entry name" value="AmpC-like"/>
</dbReference>
<dbReference type="RefSeq" id="WP_087914377.1">
    <property type="nucleotide sequence ID" value="NZ_CP021780.1"/>
</dbReference>
<protein>
    <recommendedName>
        <fullName evidence="2">Beta-lactamase-related domain-containing protein</fullName>
    </recommendedName>
</protein>
<dbReference type="PANTHER" id="PTHR46825">
    <property type="entry name" value="D-ALANYL-D-ALANINE-CARBOXYPEPTIDASE/ENDOPEPTIDASE AMPH"/>
    <property type="match status" value="1"/>
</dbReference>
<evidence type="ECO:0000259" key="2">
    <source>
        <dbReference type="Pfam" id="PF00144"/>
    </source>
</evidence>
<feature type="chain" id="PRO_5039319191" description="Beta-lactamase-related domain-containing protein" evidence="1">
    <location>
        <begin position="33"/>
        <end position="235"/>
    </location>
</feature>
<evidence type="ECO:0000256" key="1">
    <source>
        <dbReference type="SAM" id="SignalP"/>
    </source>
</evidence>
<dbReference type="Gene3D" id="3.40.710.10">
    <property type="entry name" value="DD-peptidase/beta-lactamase superfamily"/>
    <property type="match status" value="1"/>
</dbReference>
<feature type="signal peptide" evidence="1">
    <location>
        <begin position="1"/>
        <end position="32"/>
    </location>
</feature>
<organism evidence="3 4">
    <name type="scientific">Paenibacillus donghaensis</name>
    <dbReference type="NCBI Taxonomy" id="414771"/>
    <lineage>
        <taxon>Bacteria</taxon>
        <taxon>Bacillati</taxon>
        <taxon>Bacillota</taxon>
        <taxon>Bacilli</taxon>
        <taxon>Bacillales</taxon>
        <taxon>Paenibacillaceae</taxon>
        <taxon>Paenibacillus</taxon>
    </lineage>
</organism>
<keyword evidence="1" id="KW-0732">Signal</keyword>
<proteinExistence type="predicted"/>
<dbReference type="Pfam" id="PF00144">
    <property type="entry name" value="Beta-lactamase"/>
    <property type="match status" value="1"/>
</dbReference>
<evidence type="ECO:0000313" key="3">
    <source>
        <dbReference type="EMBL" id="ASA20356.1"/>
    </source>
</evidence>
<dbReference type="InterPro" id="IPR001466">
    <property type="entry name" value="Beta-lactam-related"/>
</dbReference>
<gene>
    <name evidence="3" type="ORF">B9T62_05795</name>
</gene>